<keyword evidence="6 9" id="KW-0508">mRNA splicing</keyword>
<evidence type="ECO:0000256" key="2">
    <source>
        <dbReference type="ARBA" id="ARBA00006850"/>
    </source>
</evidence>
<dbReference type="InterPro" id="IPR001163">
    <property type="entry name" value="Sm_dom_euk/arc"/>
</dbReference>
<keyword evidence="8 9" id="KW-0687">Ribonucleoprotein</keyword>
<comment type="function">
    <text evidence="9">Binds specifically to the 3'-terminal U-tract of U6 snRNA.</text>
</comment>
<reference evidence="11 12" key="1">
    <citation type="submission" date="2021-02" db="EMBL/GenBank/DDBJ databases">
        <title>Variation within the Batrachochytrium salamandrivorans European outbreak.</title>
        <authorList>
            <person name="Kelly M."/>
            <person name="Pasmans F."/>
            <person name="Shea T.P."/>
            <person name="Munoz J.F."/>
            <person name="Carranza S."/>
            <person name="Cuomo C.A."/>
            <person name="Martel A."/>
        </authorList>
    </citation>
    <scope>NUCLEOTIDE SEQUENCE [LARGE SCALE GENOMIC DNA]</scope>
    <source>
        <strain evidence="11 12">AMFP18/2</strain>
    </source>
</reference>
<comment type="subunit">
    <text evidence="9">LSm subunits form a heteromer with a doughnut shape.</text>
</comment>
<evidence type="ECO:0000313" key="11">
    <source>
        <dbReference type="EMBL" id="KAH6600559.1"/>
    </source>
</evidence>
<dbReference type="SUPFAM" id="SSF50182">
    <property type="entry name" value="Sm-like ribonucleoproteins"/>
    <property type="match status" value="1"/>
</dbReference>
<organism evidence="11 12">
    <name type="scientific">Batrachochytrium salamandrivorans</name>
    <dbReference type="NCBI Taxonomy" id="1357716"/>
    <lineage>
        <taxon>Eukaryota</taxon>
        <taxon>Fungi</taxon>
        <taxon>Fungi incertae sedis</taxon>
        <taxon>Chytridiomycota</taxon>
        <taxon>Chytridiomycota incertae sedis</taxon>
        <taxon>Chytridiomycetes</taxon>
        <taxon>Rhizophydiales</taxon>
        <taxon>Rhizophydiales incertae sedis</taxon>
        <taxon>Batrachochytrium</taxon>
    </lineage>
</organism>
<evidence type="ECO:0000256" key="3">
    <source>
        <dbReference type="ARBA" id="ARBA00022664"/>
    </source>
</evidence>
<evidence type="ECO:0000256" key="7">
    <source>
        <dbReference type="ARBA" id="ARBA00023242"/>
    </source>
</evidence>
<evidence type="ECO:0000256" key="4">
    <source>
        <dbReference type="ARBA" id="ARBA00022728"/>
    </source>
</evidence>
<feature type="domain" description="Sm" evidence="10">
    <location>
        <begin position="22"/>
        <end position="107"/>
    </location>
</feature>
<evidence type="ECO:0000256" key="8">
    <source>
        <dbReference type="ARBA" id="ARBA00023274"/>
    </source>
</evidence>
<comment type="subcellular location">
    <subcellularLocation>
        <location evidence="1 9">Nucleus</location>
    </subcellularLocation>
</comment>
<comment type="similarity">
    <text evidence="2 9">Belongs to the snRNP Sm proteins family.</text>
</comment>
<gene>
    <name evidence="9" type="primary">LSM3</name>
    <name evidence="11" type="ORF">BASA50_002123</name>
</gene>
<evidence type="ECO:0000256" key="1">
    <source>
        <dbReference type="ARBA" id="ARBA00004123"/>
    </source>
</evidence>
<dbReference type="Pfam" id="PF01423">
    <property type="entry name" value="LSM"/>
    <property type="match status" value="1"/>
</dbReference>
<dbReference type="EMBL" id="JAFCIX010000030">
    <property type="protein sequence ID" value="KAH6600559.1"/>
    <property type="molecule type" value="Genomic_DNA"/>
</dbReference>
<dbReference type="InterPro" id="IPR040002">
    <property type="entry name" value="Sm-like_LSM3"/>
</dbReference>
<dbReference type="InterPro" id="IPR047575">
    <property type="entry name" value="Sm"/>
</dbReference>
<dbReference type="Gene3D" id="2.30.30.100">
    <property type="match status" value="1"/>
</dbReference>
<keyword evidence="3 9" id="KW-0507">mRNA processing</keyword>
<evidence type="ECO:0000256" key="6">
    <source>
        <dbReference type="ARBA" id="ARBA00023187"/>
    </source>
</evidence>
<dbReference type="InterPro" id="IPR034105">
    <property type="entry name" value="Lsm3"/>
</dbReference>
<dbReference type="Proteomes" id="UP001648503">
    <property type="component" value="Unassembled WGS sequence"/>
</dbReference>
<dbReference type="InterPro" id="IPR010920">
    <property type="entry name" value="LSM_dom_sf"/>
</dbReference>
<sequence>MADIGVQQEQQYIGEETVQTTEPLDLVRLSLDERIYVKMRGDRELRGKLHAYDQHMNMVLGEVEESITVVNLDENGNEESTQTVMKAYEMLFVRGDGVILVSPPKRT</sequence>
<name>A0ABQ8FPX1_9FUNG</name>
<keyword evidence="7 9" id="KW-0539">Nucleus</keyword>
<dbReference type="SMART" id="SM00651">
    <property type="entry name" value="Sm"/>
    <property type="match status" value="1"/>
</dbReference>
<keyword evidence="5 9" id="KW-0694">RNA-binding</keyword>
<evidence type="ECO:0000313" key="12">
    <source>
        <dbReference type="Proteomes" id="UP001648503"/>
    </source>
</evidence>
<dbReference type="CDD" id="cd01730">
    <property type="entry name" value="LSm3"/>
    <property type="match status" value="1"/>
</dbReference>
<evidence type="ECO:0000256" key="5">
    <source>
        <dbReference type="ARBA" id="ARBA00022884"/>
    </source>
</evidence>
<evidence type="ECO:0000259" key="10">
    <source>
        <dbReference type="PROSITE" id="PS52002"/>
    </source>
</evidence>
<protein>
    <recommendedName>
        <fullName evidence="9">LSM complex subunit LSM3</fullName>
    </recommendedName>
</protein>
<dbReference type="PANTHER" id="PTHR13110">
    <property type="entry name" value="U6 SNRNA-ASSOCIATED SM-LIKE PROTEIN LSM3"/>
    <property type="match status" value="1"/>
</dbReference>
<keyword evidence="4 9" id="KW-0747">Spliceosome</keyword>
<keyword evidence="12" id="KW-1185">Reference proteome</keyword>
<evidence type="ECO:0000256" key="9">
    <source>
        <dbReference type="RuleBase" id="RU365046"/>
    </source>
</evidence>
<dbReference type="PROSITE" id="PS52002">
    <property type="entry name" value="SM"/>
    <property type="match status" value="1"/>
</dbReference>
<accession>A0ABQ8FPX1</accession>
<comment type="caution">
    <text evidence="11">The sequence shown here is derived from an EMBL/GenBank/DDBJ whole genome shotgun (WGS) entry which is preliminary data.</text>
</comment>
<proteinExistence type="inferred from homology"/>